<evidence type="ECO:0000313" key="13">
    <source>
        <dbReference type="EMBL" id="EEB09605.1"/>
    </source>
</evidence>
<evidence type="ECO:0000256" key="3">
    <source>
        <dbReference type="ARBA" id="ARBA00022617"/>
    </source>
</evidence>
<feature type="active site" evidence="9">
    <location>
        <position position="65"/>
    </location>
</feature>
<comment type="cofactor">
    <cofactor evidence="10">
        <name>heme</name>
        <dbReference type="ChEBI" id="CHEBI:30413"/>
    </cofactor>
</comment>
<dbReference type="SMART" id="SM01060">
    <property type="entry name" value="Catalase"/>
    <property type="match status" value="1"/>
</dbReference>
<reference evidence="13 15" key="1">
    <citation type="journal article" date="2011" name="Science">
        <title>Comparative functional genomics of the fission yeasts.</title>
        <authorList>
            <person name="Rhind N."/>
            <person name="Chen Z."/>
            <person name="Yassour M."/>
            <person name="Thompson D.A."/>
            <person name="Haas B.J."/>
            <person name="Habib N."/>
            <person name="Wapinski I."/>
            <person name="Roy S."/>
            <person name="Lin M.F."/>
            <person name="Heiman D.I."/>
            <person name="Young S.K."/>
            <person name="Furuya K."/>
            <person name="Guo Y."/>
            <person name="Pidoux A."/>
            <person name="Chen H.M."/>
            <person name="Robbertse B."/>
            <person name="Goldberg J.M."/>
            <person name="Aoki K."/>
            <person name="Bayne E.H."/>
            <person name="Berlin A.M."/>
            <person name="Desjardins C.A."/>
            <person name="Dobbs E."/>
            <person name="Dukaj L."/>
            <person name="Fan L."/>
            <person name="FitzGerald M.G."/>
            <person name="French C."/>
            <person name="Gujja S."/>
            <person name="Hansen K."/>
            <person name="Keifenheim D."/>
            <person name="Levin J.Z."/>
            <person name="Mosher R.A."/>
            <person name="Mueller C.A."/>
            <person name="Pfiffner J."/>
            <person name="Priest M."/>
            <person name="Russ C."/>
            <person name="Smialowska A."/>
            <person name="Swoboda P."/>
            <person name="Sykes S.M."/>
            <person name="Vaughn M."/>
            <person name="Vengrova S."/>
            <person name="Yoder R."/>
            <person name="Zeng Q."/>
            <person name="Allshire R."/>
            <person name="Baulcombe D."/>
            <person name="Birren B.W."/>
            <person name="Brown W."/>
            <person name="Ekwall K."/>
            <person name="Kellis M."/>
            <person name="Leatherwood J."/>
            <person name="Levin H."/>
            <person name="Margalit H."/>
            <person name="Martienssen R."/>
            <person name="Nieduszynski C.A."/>
            <person name="Spatafora J.W."/>
            <person name="Friedman N."/>
            <person name="Dalgaard J.Z."/>
            <person name="Baumann P."/>
            <person name="Niki H."/>
            <person name="Regev A."/>
            <person name="Nusbaum C."/>
        </authorList>
    </citation>
    <scope>NUCLEOTIDE SEQUENCE [LARGE SCALE GENOMIC DNA]</scope>
    <source>
        <strain evidence="15">yFS275 / FY16936</strain>
    </source>
</reference>
<dbReference type="EMBL" id="KE651168">
    <property type="protein sequence ID" value="EEB09605.1"/>
    <property type="molecule type" value="Genomic_DNA"/>
</dbReference>
<feature type="region of interest" description="Disordered" evidence="11">
    <location>
        <begin position="389"/>
        <end position="409"/>
    </location>
</feature>
<comment type="function">
    <text evidence="8">Catalyzes the degradation of hydrogen peroxide (H(2)O(2)) generated by peroxisomal oxidases to water and oxygen, thereby protecting cells from the toxic effects of hydrogen peroxide.</text>
</comment>
<dbReference type="eggNOG" id="KOG0047">
    <property type="taxonomic scope" value="Eukaryota"/>
</dbReference>
<keyword evidence="2" id="KW-0575">Peroxidase</keyword>
<dbReference type="CDD" id="cd08157">
    <property type="entry name" value="catalase_fungal"/>
    <property type="match status" value="1"/>
</dbReference>
<evidence type="ECO:0000256" key="9">
    <source>
        <dbReference type="PIRSR" id="PIRSR038928-1"/>
    </source>
</evidence>
<feature type="compositionally biased region" description="Polar residues" evidence="11">
    <location>
        <begin position="511"/>
        <end position="520"/>
    </location>
</feature>
<dbReference type="FunFam" id="2.40.180.10:FF:000001">
    <property type="entry name" value="Catalase"/>
    <property type="match status" value="1"/>
</dbReference>
<dbReference type="InterPro" id="IPR020835">
    <property type="entry name" value="Catalase_sf"/>
</dbReference>
<gene>
    <name evidence="14" type="primary">ctt1</name>
    <name evidence="13" type="ORF">SJAG_04823</name>
</gene>
<dbReference type="PANTHER" id="PTHR11465">
    <property type="entry name" value="CATALASE"/>
    <property type="match status" value="1"/>
</dbReference>
<dbReference type="GO" id="GO:0020037">
    <property type="term" value="F:heme binding"/>
    <property type="evidence" value="ECO:0000318"/>
    <property type="project" value="GO_Central"/>
</dbReference>
<comment type="similarity">
    <text evidence="1">Belongs to the catalase family.</text>
</comment>
<dbReference type="PROSITE" id="PS00437">
    <property type="entry name" value="CATALASE_1"/>
    <property type="match status" value="1"/>
</dbReference>
<dbReference type="GO" id="GO:0042744">
    <property type="term" value="P:hydrogen peroxide catabolic process"/>
    <property type="evidence" value="ECO:0000318"/>
    <property type="project" value="GO_Central"/>
</dbReference>
<keyword evidence="15" id="KW-1185">Reference proteome</keyword>
<dbReference type="VEuPathDB" id="FungiDB:SJAG_04823"/>
<dbReference type="JaponicusDB" id="SJAG_04823">
    <property type="gene designation" value="ctt1"/>
</dbReference>
<evidence type="ECO:0000256" key="5">
    <source>
        <dbReference type="ARBA" id="ARBA00023002"/>
    </source>
</evidence>
<dbReference type="InterPro" id="IPR002226">
    <property type="entry name" value="Catalase_haem_BS"/>
</dbReference>
<dbReference type="OrthoDB" id="6880011at2759"/>
<dbReference type="GO" id="GO:0005739">
    <property type="term" value="C:mitochondrion"/>
    <property type="evidence" value="ECO:0000318"/>
    <property type="project" value="GO_Central"/>
</dbReference>
<keyword evidence="7" id="KW-0376">Hydrogen peroxide</keyword>
<evidence type="ECO:0000256" key="2">
    <source>
        <dbReference type="ARBA" id="ARBA00022559"/>
    </source>
</evidence>
<dbReference type="HOGENOM" id="CLU_010645_2_0_1"/>
<accession>B6K7V1</accession>
<dbReference type="PIRSF" id="PIRSF038928">
    <property type="entry name" value="Catalase_clade1-3"/>
    <property type="match status" value="1"/>
</dbReference>
<keyword evidence="5" id="KW-0560">Oxidoreductase</keyword>
<proteinExistence type="inferred from homology"/>
<evidence type="ECO:0000256" key="11">
    <source>
        <dbReference type="SAM" id="MobiDB-lite"/>
    </source>
</evidence>
<evidence type="ECO:0000259" key="12">
    <source>
        <dbReference type="SMART" id="SM01060"/>
    </source>
</evidence>
<name>B6K7V1_SCHJY</name>
<dbReference type="InterPro" id="IPR010582">
    <property type="entry name" value="Catalase_immune_responsive"/>
</dbReference>
<evidence type="ECO:0000256" key="6">
    <source>
        <dbReference type="ARBA" id="ARBA00023004"/>
    </source>
</evidence>
<dbReference type="STRING" id="402676.B6K7V1"/>
<dbReference type="Proteomes" id="UP000001744">
    <property type="component" value="Unassembled WGS sequence"/>
</dbReference>
<feature type="compositionally biased region" description="Basic and acidic residues" evidence="11">
    <location>
        <begin position="399"/>
        <end position="409"/>
    </location>
</feature>
<dbReference type="InterPro" id="IPR018028">
    <property type="entry name" value="Catalase"/>
</dbReference>
<feature type="binding site" description="axial binding residue" evidence="10">
    <location>
        <position position="348"/>
    </location>
    <ligand>
        <name>heme</name>
        <dbReference type="ChEBI" id="CHEBI:30413"/>
    </ligand>
    <ligandPart>
        <name>Fe</name>
        <dbReference type="ChEBI" id="CHEBI:18248"/>
    </ligandPart>
</feature>
<dbReference type="GO" id="GO:0004096">
    <property type="term" value="F:catalase activity"/>
    <property type="evidence" value="ECO:0000318"/>
    <property type="project" value="GO_Central"/>
</dbReference>
<protein>
    <submittedName>
        <fullName evidence="13">Catalase</fullName>
    </submittedName>
</protein>
<keyword evidence="6 10" id="KW-0408">Iron</keyword>
<dbReference type="GO" id="GO:0042542">
    <property type="term" value="P:response to hydrogen peroxide"/>
    <property type="evidence" value="ECO:0000318"/>
    <property type="project" value="GO_Central"/>
</dbReference>
<dbReference type="GO" id="GO:0005737">
    <property type="term" value="C:cytoplasm"/>
    <property type="evidence" value="ECO:0000318"/>
    <property type="project" value="GO_Central"/>
</dbReference>
<evidence type="ECO:0000256" key="1">
    <source>
        <dbReference type="ARBA" id="ARBA00005329"/>
    </source>
</evidence>
<dbReference type="PRINTS" id="PR00067">
    <property type="entry name" value="CATALASE"/>
</dbReference>
<evidence type="ECO:0000256" key="10">
    <source>
        <dbReference type="PIRSR" id="PIRSR038928-2"/>
    </source>
</evidence>
<dbReference type="GO" id="GO:0046872">
    <property type="term" value="F:metal ion binding"/>
    <property type="evidence" value="ECO:0007669"/>
    <property type="project" value="UniProtKB-KW"/>
</dbReference>
<dbReference type="OMA" id="KFRWNVF"/>
<keyword evidence="3 10" id="KW-0349">Heme</keyword>
<dbReference type="Pfam" id="PF00199">
    <property type="entry name" value="Catalase"/>
    <property type="match status" value="1"/>
</dbReference>
<dbReference type="SUPFAM" id="SSF56634">
    <property type="entry name" value="Heme-dependent catalase-like"/>
    <property type="match status" value="1"/>
</dbReference>
<keyword evidence="4 10" id="KW-0479">Metal-binding</keyword>
<dbReference type="GO" id="GO:0061692">
    <property type="term" value="P:cellular detoxification of hydrogen peroxide"/>
    <property type="evidence" value="ECO:0007669"/>
    <property type="project" value="EnsemblFungi"/>
</dbReference>
<evidence type="ECO:0000313" key="14">
    <source>
        <dbReference type="JaponicusDB" id="SJAG_04823"/>
    </source>
</evidence>
<feature type="domain" description="Catalase core" evidence="12">
    <location>
        <begin position="18"/>
        <end position="401"/>
    </location>
</feature>
<organism evidence="13 15">
    <name type="scientific">Schizosaccharomyces japonicus (strain yFS275 / FY16936)</name>
    <name type="common">Fission yeast</name>
    <dbReference type="NCBI Taxonomy" id="402676"/>
    <lineage>
        <taxon>Eukaryota</taxon>
        <taxon>Fungi</taxon>
        <taxon>Dikarya</taxon>
        <taxon>Ascomycota</taxon>
        <taxon>Taphrinomycotina</taxon>
        <taxon>Schizosaccharomycetes</taxon>
        <taxon>Schizosaccharomycetales</taxon>
        <taxon>Schizosaccharomycetaceae</taxon>
        <taxon>Schizosaccharomyces</taxon>
    </lineage>
</organism>
<dbReference type="Pfam" id="PF06628">
    <property type="entry name" value="Catalase-rel"/>
    <property type="match status" value="1"/>
</dbReference>
<dbReference type="GO" id="GO:0005777">
    <property type="term" value="C:peroxisome"/>
    <property type="evidence" value="ECO:0000318"/>
    <property type="project" value="GO_Central"/>
</dbReference>
<evidence type="ECO:0000256" key="4">
    <source>
        <dbReference type="ARBA" id="ARBA00022723"/>
    </source>
</evidence>
<evidence type="ECO:0000256" key="7">
    <source>
        <dbReference type="ARBA" id="ARBA00023324"/>
    </source>
</evidence>
<evidence type="ECO:0000256" key="8">
    <source>
        <dbReference type="ARBA" id="ARBA00044729"/>
    </source>
</evidence>
<evidence type="ECO:0000313" key="15">
    <source>
        <dbReference type="Proteomes" id="UP000001744"/>
    </source>
</evidence>
<feature type="active site" evidence="9">
    <location>
        <position position="138"/>
    </location>
</feature>
<dbReference type="RefSeq" id="XP_002175898.1">
    <property type="nucleotide sequence ID" value="XM_002175862.2"/>
</dbReference>
<dbReference type="AlphaFoldDB" id="B6K7V1"/>
<dbReference type="InterPro" id="IPR011614">
    <property type="entry name" value="Catalase_core"/>
</dbReference>
<dbReference type="GeneID" id="7049403"/>
<dbReference type="Gene3D" id="2.40.180.10">
    <property type="entry name" value="Catalase core domain"/>
    <property type="match status" value="1"/>
</dbReference>
<feature type="region of interest" description="Disordered" evidence="11">
    <location>
        <begin position="492"/>
        <end position="520"/>
    </location>
</feature>
<dbReference type="PROSITE" id="PS51402">
    <property type="entry name" value="CATALASE_3"/>
    <property type="match status" value="1"/>
</dbReference>
<dbReference type="InterPro" id="IPR024711">
    <property type="entry name" value="Catalase_clade1/3"/>
</dbReference>
<dbReference type="PANTHER" id="PTHR11465:SF9">
    <property type="entry name" value="CATALASE"/>
    <property type="match status" value="1"/>
</dbReference>
<sequence>MPYEFNEKKEVPDHPTYTTSTGCPIFNPLASQRIGRNGPIPLQDFHLIDVFQKFDRERIPERVVHAKGVGAHGVFEVTNDITKYTKMNMLSEVGKKTKMFARFSTVGGERGTPDTARDPRGFALKFYTEEGIFDMVCNNTPVFFIRDPAKFPVFIHTQKRNPQTNLKDATAFWDYLSLNPESIHQVMILFSDRGTPYGVRFMNGYSGHTYKFVNDKNEFFYCKWHFISDQGIKNLDNDTAAEIGGKNPDFAGQDLFEAIESGDCPSWTLYVQIMTPKQAEQYHYNIFDLTKVWPHKDVPLIPVGKFTLNRNPTNYFAEVEQVAFSPSHMVPGIDVSADPVLQVRTFSYPDTHRHRLGANFEQIPINCPVNPVFNYSRDGPMNVGANQFDLPNYPSSTQKLDKEKNEPDAEHERWIGKVTYHMDELTDVDFEQPRALWKLMGKQKDQQDHFVYNVSVHLCNAIPNVRERQYGVFSRVDPELGKRIREATEAEAKKIAGNETVPVKPEPHQFEPQNSTLKSS</sequence>